<evidence type="ECO:0000313" key="9">
    <source>
        <dbReference type="EMBL" id="SSX32063.1"/>
    </source>
</evidence>
<dbReference type="PANTHER" id="PTHR45721">
    <property type="entry name" value="LAMIN DM0-RELATED"/>
    <property type="match status" value="1"/>
</dbReference>
<dbReference type="GO" id="GO:0005638">
    <property type="term" value="C:lamin filament"/>
    <property type="evidence" value="ECO:0007669"/>
    <property type="project" value="UniProtKB-ARBA"/>
</dbReference>
<dbReference type="Gene3D" id="1.20.5.1160">
    <property type="entry name" value="Vasodilator-stimulated phosphoprotein"/>
    <property type="match status" value="1"/>
</dbReference>
<dbReference type="GO" id="GO:0007112">
    <property type="term" value="P:male meiosis cytokinesis"/>
    <property type="evidence" value="ECO:0007669"/>
    <property type="project" value="UniProtKB-ARBA"/>
</dbReference>
<feature type="coiled-coil region" evidence="5">
    <location>
        <begin position="280"/>
        <end position="342"/>
    </location>
</feature>
<dbReference type="InterPro" id="IPR036415">
    <property type="entry name" value="Lamin_tail_dom_sf"/>
</dbReference>
<dbReference type="GO" id="GO:0006629">
    <property type="term" value="P:lipid metabolic process"/>
    <property type="evidence" value="ECO:0007669"/>
    <property type="project" value="InterPro"/>
</dbReference>
<dbReference type="GO" id="GO:0007097">
    <property type="term" value="P:nuclear migration"/>
    <property type="evidence" value="ECO:0007669"/>
    <property type="project" value="TreeGrafter"/>
</dbReference>
<evidence type="ECO:0000256" key="5">
    <source>
        <dbReference type="SAM" id="Coils"/>
    </source>
</evidence>
<name>A0A336MTG3_CULSO</name>
<evidence type="ECO:0000256" key="2">
    <source>
        <dbReference type="ARBA" id="ARBA00023054"/>
    </source>
</evidence>
<dbReference type="GO" id="GO:0008081">
    <property type="term" value="F:phosphoric diester hydrolase activity"/>
    <property type="evidence" value="ECO:0007669"/>
    <property type="project" value="InterPro"/>
</dbReference>
<organism evidence="9">
    <name type="scientific">Culicoides sonorensis</name>
    <name type="common">Biting midge</name>
    <dbReference type="NCBI Taxonomy" id="179676"/>
    <lineage>
        <taxon>Eukaryota</taxon>
        <taxon>Metazoa</taxon>
        <taxon>Ecdysozoa</taxon>
        <taxon>Arthropoda</taxon>
        <taxon>Hexapoda</taxon>
        <taxon>Insecta</taxon>
        <taxon>Pterygota</taxon>
        <taxon>Neoptera</taxon>
        <taxon>Endopterygota</taxon>
        <taxon>Diptera</taxon>
        <taxon>Nematocera</taxon>
        <taxon>Chironomoidea</taxon>
        <taxon>Ceratopogonidae</taxon>
        <taxon>Ceratopogoninae</taxon>
        <taxon>Culicoides</taxon>
        <taxon>Monoculicoides</taxon>
    </lineage>
</organism>
<dbReference type="SUPFAM" id="SSF74853">
    <property type="entry name" value="Lamin A/C globular tail domain"/>
    <property type="match status" value="1"/>
</dbReference>
<evidence type="ECO:0000259" key="8">
    <source>
        <dbReference type="PROSITE" id="PS51842"/>
    </source>
</evidence>
<evidence type="ECO:0000256" key="6">
    <source>
        <dbReference type="SAM" id="MobiDB-lite"/>
    </source>
</evidence>
<dbReference type="Gene3D" id="1.20.5.170">
    <property type="match status" value="1"/>
</dbReference>
<dbReference type="GO" id="GO:0005200">
    <property type="term" value="F:structural constituent of cytoskeleton"/>
    <property type="evidence" value="ECO:0007669"/>
    <property type="project" value="TreeGrafter"/>
</dbReference>
<feature type="coiled-coil region" evidence="5">
    <location>
        <begin position="424"/>
        <end position="490"/>
    </location>
</feature>
<comment type="subcellular location">
    <subcellularLocation>
        <location evidence="4">Nucleus lamina</location>
    </subcellularLocation>
</comment>
<dbReference type="SMART" id="SM00148">
    <property type="entry name" value="PLCXc"/>
    <property type="match status" value="1"/>
</dbReference>
<keyword evidence="1" id="KW-0403">Intermediate filament</keyword>
<dbReference type="Pfam" id="PF00038">
    <property type="entry name" value="Filament"/>
    <property type="match status" value="1"/>
</dbReference>
<keyword evidence="2 5" id="KW-0175">Coiled coil</keyword>
<dbReference type="InterPro" id="IPR000909">
    <property type="entry name" value="PLipase_C_PInositol-sp_X_dom"/>
</dbReference>
<dbReference type="GO" id="GO:0030833">
    <property type="term" value="P:regulation of actin filament polymerization"/>
    <property type="evidence" value="ECO:0007669"/>
    <property type="project" value="UniProtKB-ARBA"/>
</dbReference>
<dbReference type="SUPFAM" id="SSF64593">
    <property type="entry name" value="Intermediate filament protein, coiled coil region"/>
    <property type="match status" value="1"/>
</dbReference>
<reference evidence="9" key="1">
    <citation type="submission" date="2018-07" db="EMBL/GenBank/DDBJ databases">
        <authorList>
            <person name="Quirk P.G."/>
            <person name="Krulwich T.A."/>
        </authorList>
    </citation>
    <scope>NUCLEOTIDE SEQUENCE</scope>
</reference>
<evidence type="ECO:0000256" key="1">
    <source>
        <dbReference type="ARBA" id="ARBA00022754"/>
    </source>
</evidence>
<accession>A0A336MTG3</accession>
<dbReference type="AlphaFoldDB" id="A0A336MTG3"/>
<dbReference type="InterPro" id="IPR017946">
    <property type="entry name" value="PLC-like_Pdiesterase_TIM-brl"/>
</dbReference>
<dbReference type="FunFam" id="1.20.5.170:FF:000058">
    <property type="entry name" value="Intermediate filament protein B"/>
    <property type="match status" value="1"/>
</dbReference>
<feature type="domain" description="LTD" evidence="7">
    <location>
        <begin position="564"/>
        <end position="681"/>
    </location>
</feature>
<dbReference type="PROSITE" id="PS51841">
    <property type="entry name" value="LTD"/>
    <property type="match status" value="1"/>
</dbReference>
<evidence type="ECO:0000256" key="4">
    <source>
        <dbReference type="ARBA" id="ARBA00024186"/>
    </source>
</evidence>
<dbReference type="Gene3D" id="2.60.40.1260">
    <property type="entry name" value="Lamin Tail domain"/>
    <property type="match status" value="1"/>
</dbReference>
<feature type="compositionally biased region" description="Polar residues" evidence="6">
    <location>
        <begin position="515"/>
        <end position="530"/>
    </location>
</feature>
<keyword evidence="3" id="KW-0539">Nucleus</keyword>
<dbReference type="InterPro" id="IPR001322">
    <property type="entry name" value="Lamin_tail_dom"/>
</dbReference>
<dbReference type="PROSITE" id="PS51842">
    <property type="entry name" value="IF_ROD_2"/>
    <property type="match status" value="1"/>
</dbReference>
<dbReference type="Pfam" id="PF00932">
    <property type="entry name" value="LTD"/>
    <property type="match status" value="1"/>
</dbReference>
<dbReference type="InterPro" id="IPR039008">
    <property type="entry name" value="IF_rod_dom"/>
</dbReference>
<dbReference type="Gene3D" id="3.20.20.190">
    <property type="entry name" value="Phosphatidylinositol (PI) phosphodiesterase"/>
    <property type="match status" value="1"/>
</dbReference>
<dbReference type="GO" id="GO:0090435">
    <property type="term" value="P:protein localization to nuclear envelope"/>
    <property type="evidence" value="ECO:0007669"/>
    <property type="project" value="TreeGrafter"/>
</dbReference>
<dbReference type="GO" id="GO:0031507">
    <property type="term" value="P:heterochromatin formation"/>
    <property type="evidence" value="ECO:0007669"/>
    <property type="project" value="UniProtKB-ARBA"/>
</dbReference>
<feature type="region of interest" description="Disordered" evidence="6">
    <location>
        <begin position="515"/>
        <end position="556"/>
    </location>
</feature>
<sequence length="727" mass="83588">MRVYPKWMRNMKSSIGDLKFRELFIPGSHNSGAYKNDFDPTKPDEFKYVLCQDEDIRGQLMAGVRYFDIRPGYYPIDTIKFWINHSVYKLQRMDLVLKEIYNFVKETNEIVIIDFHYFEIGFTSFEIHKEFVEFVNATIGDQVVISPSGWDVTLNEIWNKSERIIIGYNEDPVMTKFYPFLLPGIKQRWANVDKVENLRNYLYSVNNDPITSLTPVSDMAQLTPQLIGIIFDIYKGLRTMADHTNPLVSDCLDKKTKEFVTADNNARMYEQRSMELSGKYNTACSERKKAQDDCKELEKENDKLKKQIADLRKALEQETLARVDLENNIQSLREELTFKDQVFEQELSETRTRRQVEISEIDGQLSQQYEAKLQQSLQELRDQYEGQMRANRNEIENLYEGKLKALQSLVANNSKNASTTAEELRITRSRVDSLNARIGELESQNLALQNRLEDERRLHANEKASLEAELARWREEMAAQLQEYQDLMDIKVSLDLEIAAYDKLLKGEESRLNITPSAGNQSQSFSQSLTRVRATPVGSRLTPTRSGAKRKRTVLDESEERSISDWSVTASAKGDVEISDADSEGKYVKLHNKGQKEVNIGGWQVIRRAGDQETNFKFHRSVKIDAGATVTVWSADTQGVTHEPPATILMNGKKWVVGDNIITTLFNGDGEEVAASERVKRIISTHASRHRELGGFDEELYHQQVRYRSSLIDNGGDPQRAEKCRIM</sequence>
<proteinExistence type="predicted"/>
<gene>
    <name evidence="9" type="primary">CSON004428</name>
</gene>
<dbReference type="PANTHER" id="PTHR45721:SF11">
    <property type="entry name" value="LAMIN DM0-RELATED"/>
    <property type="match status" value="1"/>
</dbReference>
<protein>
    <submittedName>
        <fullName evidence="9">CSON004428 protein</fullName>
    </submittedName>
</protein>
<dbReference type="SMART" id="SM01391">
    <property type="entry name" value="Filament"/>
    <property type="match status" value="1"/>
</dbReference>
<dbReference type="GO" id="GO:0051664">
    <property type="term" value="P:nuclear pore localization"/>
    <property type="evidence" value="ECO:0007669"/>
    <property type="project" value="TreeGrafter"/>
</dbReference>
<feature type="coiled-coil region" evidence="5">
    <location>
        <begin position="370"/>
        <end position="397"/>
    </location>
</feature>
<feature type="domain" description="IF rod" evidence="8">
    <location>
        <begin position="295"/>
        <end position="512"/>
    </location>
</feature>
<dbReference type="VEuPathDB" id="VectorBase:CSON004428"/>
<evidence type="ECO:0000256" key="3">
    <source>
        <dbReference type="ARBA" id="ARBA00023242"/>
    </source>
</evidence>
<dbReference type="SUPFAM" id="SSF51695">
    <property type="entry name" value="PLC-like phosphodiesterases"/>
    <property type="match status" value="1"/>
</dbReference>
<dbReference type="EMBL" id="UFQT01001875">
    <property type="protein sequence ID" value="SSX32063.1"/>
    <property type="molecule type" value="Genomic_DNA"/>
</dbReference>
<evidence type="ECO:0000259" key="7">
    <source>
        <dbReference type="PROSITE" id="PS51841"/>
    </source>
</evidence>
<dbReference type="GO" id="GO:0006998">
    <property type="term" value="P:nuclear envelope organization"/>
    <property type="evidence" value="ECO:0007669"/>
    <property type="project" value="TreeGrafter"/>
</dbReference>
<dbReference type="Gene3D" id="1.20.5.500">
    <property type="entry name" value="Single helix bin"/>
    <property type="match status" value="1"/>
</dbReference>